<reference evidence="3 4" key="2">
    <citation type="journal article" date="2009" name="Proc. Natl. Acad. Sci. U.S.A.">
        <title>On the chimeric nature, thermophilic origin, and phylogenetic placement of the Thermotogales.</title>
        <authorList>
            <person name="Zhaxybayeva O."/>
            <person name="Swithers K.S."/>
            <person name="Lapierre P."/>
            <person name="Fournier G.P."/>
            <person name="Bickhart D.M."/>
            <person name="DeBoy R.T."/>
            <person name="Nelson K.E."/>
            <person name="Nesbo C.L."/>
            <person name="Doolittle W.F."/>
            <person name="Gogarten J.P."/>
            <person name="Noll K.M."/>
        </authorList>
    </citation>
    <scope>NUCLEOTIDE SEQUENCE [LARGE SCALE GENOMIC DNA]</scope>
    <source>
        <strain evidence="4">ATCC 35602 / DSM 5306 / Rt17-B1</strain>
    </source>
</reference>
<evidence type="ECO:0000256" key="2">
    <source>
        <dbReference type="ARBA" id="ARBA00022679"/>
    </source>
</evidence>
<gene>
    <name evidence="3" type="ordered locus">Fnod_1777</name>
</gene>
<dbReference type="AlphaFoldDB" id="A7HNX7"/>
<dbReference type="CAZy" id="GT26">
    <property type="family name" value="Glycosyltransferase Family 26"/>
</dbReference>
<reference evidence="3 4" key="1">
    <citation type="submission" date="2007-07" db="EMBL/GenBank/DDBJ databases">
        <title>Complete sequence of Fervidobacterium nodosum Rt17-B1.</title>
        <authorList>
            <consortium name="US DOE Joint Genome Institute"/>
            <person name="Copeland A."/>
            <person name="Lucas S."/>
            <person name="Lapidus A."/>
            <person name="Barry K."/>
            <person name="Glavina del Rio T."/>
            <person name="Dalin E."/>
            <person name="Tice H."/>
            <person name="Pitluck S."/>
            <person name="Saunders E."/>
            <person name="Brettin T."/>
            <person name="Bruce D."/>
            <person name="Detter J.C."/>
            <person name="Han C."/>
            <person name="Schmutz J."/>
            <person name="Larimer F."/>
            <person name="Land M."/>
            <person name="Hauser L."/>
            <person name="Kyrpides N."/>
            <person name="Mikhailova N."/>
            <person name="Nelson K."/>
            <person name="Gogarten J.P."/>
            <person name="Noll K."/>
            <person name="Richardson P."/>
        </authorList>
    </citation>
    <scope>NUCLEOTIDE SEQUENCE [LARGE SCALE GENOMIC DNA]</scope>
    <source>
        <strain evidence="4">ATCC 35602 / DSM 5306 / Rt17-B1</strain>
    </source>
</reference>
<dbReference type="EC" id="2.4.1.187" evidence="3"/>
<dbReference type="GO" id="GO:0047244">
    <property type="term" value="F:N-acetylglucosaminyldiphosphoundecaprenol N-acetyl-beta-D-mannosaminyltransferase activity"/>
    <property type="evidence" value="ECO:0007669"/>
    <property type="project" value="UniProtKB-EC"/>
</dbReference>
<accession>A7HNX7</accession>
<dbReference type="PANTHER" id="PTHR34136">
    <property type="match status" value="1"/>
</dbReference>
<proteinExistence type="predicted"/>
<dbReference type="eggNOG" id="COG1922">
    <property type="taxonomic scope" value="Bacteria"/>
</dbReference>
<evidence type="ECO:0000256" key="1">
    <source>
        <dbReference type="ARBA" id="ARBA00022676"/>
    </source>
</evidence>
<keyword evidence="2 3" id="KW-0808">Transferase</keyword>
<evidence type="ECO:0000313" key="4">
    <source>
        <dbReference type="Proteomes" id="UP000002415"/>
    </source>
</evidence>
<dbReference type="PANTHER" id="PTHR34136:SF1">
    <property type="entry name" value="UDP-N-ACETYL-D-MANNOSAMINURONIC ACID TRANSFERASE"/>
    <property type="match status" value="1"/>
</dbReference>
<name>A7HNX7_FERNB</name>
<protein>
    <submittedName>
        <fullName evidence="3">Glycosyl transferase, WecB/TagA/CpsF family</fullName>
        <ecNumber evidence="3">2.4.1.187</ecNumber>
    </submittedName>
</protein>
<dbReference type="HOGENOM" id="CLU_063203_3_1_0"/>
<sequence length="249" mass="28518">MFGGGILEQVSFYSYNLLCGKAEELRRYLVDSIVSGNKLFVVTLNSQIFLRAQQIPDYDEALRHATFHLPDGSGVVWAVKRHCNVVTDRVPGIDTMLYLCEEAKNRGWKVYLLGARPDVVNRAAENLRNKGVNIVGYHHGYFEDQTPAEEIEKLKPDLLFVGMGAPRQELWIYQHMQLPFKLAMGVGGSFDVIAGVKKRAPKFFQKTRLEWFYRWITEPISRSRVPLDVAKFFFKVVLDGKDGNCEKIR</sequence>
<dbReference type="CDD" id="cd06533">
    <property type="entry name" value="Glyco_transf_WecG_TagA"/>
    <property type="match status" value="1"/>
</dbReference>
<keyword evidence="4" id="KW-1185">Reference proteome</keyword>
<organism evidence="3 4">
    <name type="scientific">Fervidobacterium nodosum (strain ATCC 35602 / DSM 5306 / Rt17-B1)</name>
    <dbReference type="NCBI Taxonomy" id="381764"/>
    <lineage>
        <taxon>Bacteria</taxon>
        <taxon>Thermotogati</taxon>
        <taxon>Thermotogota</taxon>
        <taxon>Thermotogae</taxon>
        <taxon>Thermotogales</taxon>
        <taxon>Fervidobacteriaceae</taxon>
        <taxon>Fervidobacterium</taxon>
    </lineage>
</organism>
<dbReference type="OrthoDB" id="9771846at2"/>
<dbReference type="STRING" id="381764.Fnod_1777"/>
<dbReference type="KEGG" id="fno:Fnod_1777"/>
<evidence type="ECO:0000313" key="3">
    <source>
        <dbReference type="EMBL" id="ABS61610.1"/>
    </source>
</evidence>
<dbReference type="Pfam" id="PF03808">
    <property type="entry name" value="Glyco_tran_WecG"/>
    <property type="match status" value="1"/>
</dbReference>
<dbReference type="NCBIfam" id="TIGR00696">
    <property type="entry name" value="wecG_tagA_cpsF"/>
    <property type="match status" value="1"/>
</dbReference>
<keyword evidence="1 3" id="KW-0328">Glycosyltransferase</keyword>
<dbReference type="InterPro" id="IPR004629">
    <property type="entry name" value="WecG_TagA_CpsF"/>
</dbReference>
<dbReference type="Proteomes" id="UP000002415">
    <property type="component" value="Chromosome"/>
</dbReference>
<dbReference type="EMBL" id="CP000771">
    <property type="protein sequence ID" value="ABS61610.1"/>
    <property type="molecule type" value="Genomic_DNA"/>
</dbReference>